<dbReference type="GO" id="GO:0070006">
    <property type="term" value="F:metalloaminopeptidase activity"/>
    <property type="evidence" value="ECO:0007669"/>
    <property type="project" value="TreeGrafter"/>
</dbReference>
<dbReference type="GO" id="GO:0042277">
    <property type="term" value="F:peptide binding"/>
    <property type="evidence" value="ECO:0007669"/>
    <property type="project" value="TreeGrafter"/>
</dbReference>
<dbReference type="GO" id="GO:0043171">
    <property type="term" value="P:peptide catabolic process"/>
    <property type="evidence" value="ECO:0007669"/>
    <property type="project" value="TreeGrafter"/>
</dbReference>
<dbReference type="Pfam" id="PF17900">
    <property type="entry name" value="Peptidase_M1_N"/>
    <property type="match status" value="1"/>
</dbReference>
<dbReference type="InterPro" id="IPR042097">
    <property type="entry name" value="Aminopeptidase_N-like_N_sf"/>
</dbReference>
<name>A0A7E5A0W9_PANRE</name>
<dbReference type="PROSITE" id="PS51257">
    <property type="entry name" value="PROKAR_LIPOPROTEIN"/>
    <property type="match status" value="1"/>
</dbReference>
<dbReference type="InterPro" id="IPR045357">
    <property type="entry name" value="Aminopeptidase_N-like_N"/>
</dbReference>
<feature type="chain" id="PRO_5029021211" evidence="1">
    <location>
        <begin position="19"/>
        <end position="238"/>
    </location>
</feature>
<protein>
    <submittedName>
        <fullName evidence="4">Peptidase_M1_N domain-containing protein</fullName>
    </submittedName>
</protein>
<evidence type="ECO:0000259" key="2">
    <source>
        <dbReference type="Pfam" id="PF17900"/>
    </source>
</evidence>
<dbReference type="SUPFAM" id="SSF63737">
    <property type="entry name" value="Leukotriene A4 hydrolase N-terminal domain"/>
    <property type="match status" value="1"/>
</dbReference>
<sequence length="238" mass="27023">MRTSTVVFLFALFGCALSEWNPLSDIHPITYNLTLDVNLPLVGEDNGNEVTMCDAEVDITAEATAPTRRIFLHAENLDIESTCFHSNGVYTFLNAVHHKDSNLLEIKTPYLLRTGEKFRIAFKHRYPLGLEQKGLYRATFSNFGEIHHYALVQLVPNYARRFVPCFDDEQFPATWNLKVTVPDVYDSFFNTAAISKTRENGIMTSIFESSKPLPPSHLNIIVGDYKASHCKEEQKSEV</sequence>
<keyword evidence="3" id="KW-1185">Reference proteome</keyword>
<keyword evidence="1" id="KW-0732">Signal</keyword>
<dbReference type="GO" id="GO:0006508">
    <property type="term" value="P:proteolysis"/>
    <property type="evidence" value="ECO:0007669"/>
    <property type="project" value="TreeGrafter"/>
</dbReference>
<accession>A0A7E5A0W9</accession>
<dbReference type="GO" id="GO:0008270">
    <property type="term" value="F:zinc ion binding"/>
    <property type="evidence" value="ECO:0007669"/>
    <property type="project" value="TreeGrafter"/>
</dbReference>
<feature type="domain" description="Aminopeptidase N-like N-terminal" evidence="2">
    <location>
        <begin position="28"/>
        <end position="213"/>
    </location>
</feature>
<dbReference type="GO" id="GO:0016020">
    <property type="term" value="C:membrane"/>
    <property type="evidence" value="ECO:0007669"/>
    <property type="project" value="TreeGrafter"/>
</dbReference>
<dbReference type="GO" id="GO:0005737">
    <property type="term" value="C:cytoplasm"/>
    <property type="evidence" value="ECO:0007669"/>
    <property type="project" value="TreeGrafter"/>
</dbReference>
<evidence type="ECO:0000313" key="4">
    <source>
        <dbReference type="WBParaSite" id="Pan_g7046.t1"/>
    </source>
</evidence>
<dbReference type="InterPro" id="IPR050344">
    <property type="entry name" value="Peptidase_M1_aminopeptidases"/>
</dbReference>
<evidence type="ECO:0000313" key="3">
    <source>
        <dbReference type="Proteomes" id="UP000492821"/>
    </source>
</evidence>
<proteinExistence type="predicted"/>
<reference evidence="3" key="1">
    <citation type="journal article" date="2013" name="Genetics">
        <title>The draft genome and transcriptome of Panagrellus redivivus are shaped by the harsh demands of a free-living lifestyle.</title>
        <authorList>
            <person name="Srinivasan J."/>
            <person name="Dillman A.R."/>
            <person name="Macchietto M.G."/>
            <person name="Heikkinen L."/>
            <person name="Lakso M."/>
            <person name="Fracchia K.M."/>
            <person name="Antoshechkin I."/>
            <person name="Mortazavi A."/>
            <person name="Wong G."/>
            <person name="Sternberg P.W."/>
        </authorList>
    </citation>
    <scope>NUCLEOTIDE SEQUENCE [LARGE SCALE GENOMIC DNA]</scope>
    <source>
        <strain evidence="3">MT8872</strain>
    </source>
</reference>
<dbReference type="GO" id="GO:0005615">
    <property type="term" value="C:extracellular space"/>
    <property type="evidence" value="ECO:0007669"/>
    <property type="project" value="TreeGrafter"/>
</dbReference>
<dbReference type="Gene3D" id="2.60.40.1730">
    <property type="entry name" value="tricorn interacting facor f3 domain"/>
    <property type="match status" value="1"/>
</dbReference>
<evidence type="ECO:0000256" key="1">
    <source>
        <dbReference type="SAM" id="SignalP"/>
    </source>
</evidence>
<organism evidence="3 4">
    <name type="scientific">Panagrellus redivivus</name>
    <name type="common">Microworm</name>
    <dbReference type="NCBI Taxonomy" id="6233"/>
    <lineage>
        <taxon>Eukaryota</taxon>
        <taxon>Metazoa</taxon>
        <taxon>Ecdysozoa</taxon>
        <taxon>Nematoda</taxon>
        <taxon>Chromadorea</taxon>
        <taxon>Rhabditida</taxon>
        <taxon>Tylenchina</taxon>
        <taxon>Panagrolaimomorpha</taxon>
        <taxon>Panagrolaimoidea</taxon>
        <taxon>Panagrolaimidae</taxon>
        <taxon>Panagrellus</taxon>
    </lineage>
</organism>
<dbReference type="PANTHER" id="PTHR11533">
    <property type="entry name" value="PROTEASE M1 ZINC METALLOPROTEASE"/>
    <property type="match status" value="1"/>
</dbReference>
<reference evidence="4" key="2">
    <citation type="submission" date="2020-10" db="UniProtKB">
        <authorList>
            <consortium name="WormBaseParasite"/>
        </authorList>
    </citation>
    <scope>IDENTIFICATION</scope>
</reference>
<dbReference type="AlphaFoldDB" id="A0A7E5A0W9"/>
<dbReference type="Proteomes" id="UP000492821">
    <property type="component" value="Unassembled WGS sequence"/>
</dbReference>
<feature type="signal peptide" evidence="1">
    <location>
        <begin position="1"/>
        <end position="18"/>
    </location>
</feature>
<dbReference type="WBParaSite" id="Pan_g7046.t1">
    <property type="protein sequence ID" value="Pan_g7046.t1"/>
    <property type="gene ID" value="Pan_g7046"/>
</dbReference>
<dbReference type="PANTHER" id="PTHR11533:SF299">
    <property type="entry name" value="AMINOPEPTIDASE"/>
    <property type="match status" value="1"/>
</dbReference>